<dbReference type="EMBL" id="BGPR01170338">
    <property type="protein sequence ID" value="GBM28512.1"/>
    <property type="molecule type" value="Genomic_DNA"/>
</dbReference>
<proteinExistence type="predicted"/>
<keyword evidence="3" id="KW-1185">Reference proteome</keyword>
<dbReference type="PANTHER" id="PTHR45786">
    <property type="entry name" value="DNA BINDING PROTEIN-LIKE"/>
    <property type="match status" value="1"/>
</dbReference>
<protein>
    <submittedName>
        <fullName evidence="1">Uncharacterized protein</fullName>
    </submittedName>
</protein>
<dbReference type="PANTHER" id="PTHR45786:SF74">
    <property type="entry name" value="ATP-DEPENDENT DNA HELICASE"/>
    <property type="match status" value="1"/>
</dbReference>
<dbReference type="AlphaFoldDB" id="A0A4Y2EHA5"/>
<sequence length="155" mass="17752">MISFGASSIVERSGFETTFKVQGQIYHKSGSLLPVPSENAKFSQTYIIGDEEKEVNQRWDNISGVRRDIVLNLQRMFYGNNQLIKTLKAALEDMPSDECKVVIRADRRPVGEHERRFNNPQINEVAIIIARSNCDRRNSNTRWLATTHCTDKPLL</sequence>
<reference evidence="1 3" key="1">
    <citation type="journal article" date="2019" name="Sci. Rep.">
        <title>Orb-weaving spider Araneus ventricosus genome elucidates the spidroin gene catalogue.</title>
        <authorList>
            <person name="Kono N."/>
            <person name="Nakamura H."/>
            <person name="Ohtoshi R."/>
            <person name="Moran D.A.P."/>
            <person name="Shinohara A."/>
            <person name="Yoshida Y."/>
            <person name="Fujiwara M."/>
            <person name="Mori M."/>
            <person name="Tomita M."/>
            <person name="Arakawa K."/>
        </authorList>
    </citation>
    <scope>NUCLEOTIDE SEQUENCE [LARGE SCALE GENOMIC DNA]</scope>
</reference>
<name>A0A4Y2EHA5_ARAVE</name>
<comment type="caution">
    <text evidence="1">The sequence shown here is derived from an EMBL/GenBank/DDBJ whole genome shotgun (WGS) entry which is preliminary data.</text>
</comment>
<dbReference type="Proteomes" id="UP000499080">
    <property type="component" value="Unassembled WGS sequence"/>
</dbReference>
<evidence type="ECO:0000313" key="2">
    <source>
        <dbReference type="EMBL" id="GBM28527.1"/>
    </source>
</evidence>
<evidence type="ECO:0000313" key="3">
    <source>
        <dbReference type="Proteomes" id="UP000499080"/>
    </source>
</evidence>
<evidence type="ECO:0000313" key="1">
    <source>
        <dbReference type="EMBL" id="GBM28512.1"/>
    </source>
</evidence>
<dbReference type="EMBL" id="BGPR01170341">
    <property type="protein sequence ID" value="GBM28527.1"/>
    <property type="molecule type" value="Genomic_DNA"/>
</dbReference>
<gene>
    <name evidence="2" type="ORF">AVEN_112585_1</name>
    <name evidence="1" type="ORF">AVEN_83342_1</name>
</gene>
<organism evidence="1 3">
    <name type="scientific">Araneus ventricosus</name>
    <name type="common">Orbweaver spider</name>
    <name type="synonym">Epeira ventricosa</name>
    <dbReference type="NCBI Taxonomy" id="182803"/>
    <lineage>
        <taxon>Eukaryota</taxon>
        <taxon>Metazoa</taxon>
        <taxon>Ecdysozoa</taxon>
        <taxon>Arthropoda</taxon>
        <taxon>Chelicerata</taxon>
        <taxon>Arachnida</taxon>
        <taxon>Araneae</taxon>
        <taxon>Araneomorphae</taxon>
        <taxon>Entelegynae</taxon>
        <taxon>Araneoidea</taxon>
        <taxon>Araneidae</taxon>
        <taxon>Araneus</taxon>
    </lineage>
</organism>
<accession>A0A4Y2EHA5</accession>
<dbReference type="OrthoDB" id="10051381at2759"/>